<dbReference type="AlphaFoldDB" id="A0A542Y1Y9"/>
<evidence type="ECO:0000313" key="2">
    <source>
        <dbReference type="EMBL" id="TQL42101.1"/>
    </source>
</evidence>
<dbReference type="RefSeq" id="WP_170219588.1">
    <property type="nucleotide sequence ID" value="NZ_BAAAUY010000023.1"/>
</dbReference>
<proteinExistence type="predicted"/>
<keyword evidence="1" id="KW-0472">Membrane</keyword>
<keyword evidence="3" id="KW-1185">Reference proteome</keyword>
<evidence type="ECO:0000313" key="3">
    <source>
        <dbReference type="Proteomes" id="UP000319094"/>
    </source>
</evidence>
<dbReference type="PROSITE" id="PS51257">
    <property type="entry name" value="PROKAR_LIPOPROTEIN"/>
    <property type="match status" value="1"/>
</dbReference>
<accession>A0A542Y1Y9</accession>
<feature type="transmembrane region" description="Helical" evidence="1">
    <location>
        <begin position="6"/>
        <end position="24"/>
    </location>
</feature>
<dbReference type="EMBL" id="VFON01000001">
    <property type="protein sequence ID" value="TQL42101.1"/>
    <property type="molecule type" value="Genomic_DNA"/>
</dbReference>
<evidence type="ECO:0000256" key="1">
    <source>
        <dbReference type="SAM" id="Phobius"/>
    </source>
</evidence>
<dbReference type="Proteomes" id="UP000319094">
    <property type="component" value="Unassembled WGS sequence"/>
</dbReference>
<keyword evidence="1" id="KW-0812">Transmembrane</keyword>
<reference evidence="2 3" key="1">
    <citation type="submission" date="2019-06" db="EMBL/GenBank/DDBJ databases">
        <title>Sequencing the genomes of 1000 actinobacteria strains.</title>
        <authorList>
            <person name="Klenk H.-P."/>
        </authorList>
    </citation>
    <scope>NUCLEOTIDE SEQUENCE [LARGE SCALE GENOMIC DNA]</scope>
    <source>
        <strain evidence="2 3">DSM 8803</strain>
    </source>
</reference>
<gene>
    <name evidence="2" type="ORF">FB468_0082</name>
</gene>
<keyword evidence="1" id="KW-1133">Transmembrane helix</keyword>
<comment type="caution">
    <text evidence="2">The sequence shown here is derived from an EMBL/GenBank/DDBJ whole genome shotgun (WGS) entry which is preliminary data.</text>
</comment>
<name>A0A542Y1Y9_9MICO</name>
<protein>
    <submittedName>
        <fullName evidence="2">Uncharacterized protein</fullName>
    </submittedName>
</protein>
<sequence length="56" mass="5780">MELLRAIPAAAGVAIVAACFLRFLRAVYVDGALDERAKLAARSGLILPAALAARDG</sequence>
<organism evidence="2 3">
    <name type="scientific">Leucobacter komagatae</name>
    <dbReference type="NCBI Taxonomy" id="55969"/>
    <lineage>
        <taxon>Bacteria</taxon>
        <taxon>Bacillati</taxon>
        <taxon>Actinomycetota</taxon>
        <taxon>Actinomycetes</taxon>
        <taxon>Micrococcales</taxon>
        <taxon>Microbacteriaceae</taxon>
        <taxon>Leucobacter</taxon>
    </lineage>
</organism>